<proteinExistence type="predicted"/>
<name>A0A8J4XXA3_CHIOP</name>
<reference evidence="1" key="1">
    <citation type="submission" date="2020-07" db="EMBL/GenBank/DDBJ databases">
        <title>The High-quality genome of the commercially important snow crab, Chionoecetes opilio.</title>
        <authorList>
            <person name="Jeong J.-H."/>
            <person name="Ryu S."/>
        </authorList>
    </citation>
    <scope>NUCLEOTIDE SEQUENCE</scope>
    <source>
        <strain evidence="1">MADBK_172401_WGS</strain>
        <tissue evidence="1">Digestive gland</tissue>
    </source>
</reference>
<gene>
    <name evidence="1" type="ORF">GWK47_011723</name>
</gene>
<keyword evidence="2" id="KW-1185">Reference proteome</keyword>
<comment type="caution">
    <text evidence="1">The sequence shown here is derived from an EMBL/GenBank/DDBJ whole genome shotgun (WGS) entry which is preliminary data.</text>
</comment>
<organism evidence="1 2">
    <name type="scientific">Chionoecetes opilio</name>
    <name type="common">Atlantic snow crab</name>
    <name type="synonym">Cancer opilio</name>
    <dbReference type="NCBI Taxonomy" id="41210"/>
    <lineage>
        <taxon>Eukaryota</taxon>
        <taxon>Metazoa</taxon>
        <taxon>Ecdysozoa</taxon>
        <taxon>Arthropoda</taxon>
        <taxon>Crustacea</taxon>
        <taxon>Multicrustacea</taxon>
        <taxon>Malacostraca</taxon>
        <taxon>Eumalacostraca</taxon>
        <taxon>Eucarida</taxon>
        <taxon>Decapoda</taxon>
        <taxon>Pleocyemata</taxon>
        <taxon>Brachyura</taxon>
        <taxon>Eubrachyura</taxon>
        <taxon>Majoidea</taxon>
        <taxon>Majidae</taxon>
        <taxon>Chionoecetes</taxon>
    </lineage>
</organism>
<evidence type="ECO:0008006" key="3">
    <source>
        <dbReference type="Google" id="ProtNLM"/>
    </source>
</evidence>
<evidence type="ECO:0000313" key="1">
    <source>
        <dbReference type="EMBL" id="KAG0715543.1"/>
    </source>
</evidence>
<accession>A0A8J4XXA3</accession>
<dbReference type="Proteomes" id="UP000770661">
    <property type="component" value="Unassembled WGS sequence"/>
</dbReference>
<protein>
    <recommendedName>
        <fullName evidence="3">HAT C-terminal dimerisation domain-containing protein</fullName>
    </recommendedName>
</protein>
<dbReference type="OrthoDB" id="6382074at2759"/>
<dbReference type="AlphaFoldDB" id="A0A8J4XXA3"/>
<evidence type="ECO:0000313" key="2">
    <source>
        <dbReference type="Proteomes" id="UP000770661"/>
    </source>
</evidence>
<dbReference type="EMBL" id="JACEEZ010019619">
    <property type="protein sequence ID" value="KAG0715543.1"/>
    <property type="molecule type" value="Genomic_DNA"/>
</dbReference>
<sequence length="73" mass="8310">MFSALYRTAWVDVFVKYNTAIPRSAAVERLFSQGSDIMKVKSANLTSNNFERLVLMKGNMDMLNVELSQEDSE</sequence>